<dbReference type="InterPro" id="IPR011055">
    <property type="entry name" value="Dup_hybrid_motif"/>
</dbReference>
<dbReference type="InterPro" id="IPR050570">
    <property type="entry name" value="Cell_wall_metabolism_enzyme"/>
</dbReference>
<gene>
    <name evidence="4" type="ORF">CO018_01310</name>
</gene>
<feature type="compositionally biased region" description="Basic and acidic residues" evidence="1">
    <location>
        <begin position="508"/>
        <end position="519"/>
    </location>
</feature>
<evidence type="ECO:0000313" key="4">
    <source>
        <dbReference type="EMBL" id="PJC66565.1"/>
    </source>
</evidence>
<dbReference type="EMBL" id="PFQV01000025">
    <property type="protein sequence ID" value="PJC66565.1"/>
    <property type="molecule type" value="Genomic_DNA"/>
</dbReference>
<dbReference type="PANTHER" id="PTHR21666">
    <property type="entry name" value="PEPTIDASE-RELATED"/>
    <property type="match status" value="1"/>
</dbReference>
<evidence type="ECO:0000256" key="1">
    <source>
        <dbReference type="SAM" id="MobiDB-lite"/>
    </source>
</evidence>
<dbReference type="Proteomes" id="UP000229739">
    <property type="component" value="Unassembled WGS sequence"/>
</dbReference>
<dbReference type="GO" id="GO:0004222">
    <property type="term" value="F:metalloendopeptidase activity"/>
    <property type="evidence" value="ECO:0007669"/>
    <property type="project" value="TreeGrafter"/>
</dbReference>
<dbReference type="PANTHER" id="PTHR21666:SF270">
    <property type="entry name" value="MUREIN HYDROLASE ACTIVATOR ENVC"/>
    <property type="match status" value="1"/>
</dbReference>
<dbReference type="Pfam" id="PF01551">
    <property type="entry name" value="Peptidase_M23"/>
    <property type="match status" value="1"/>
</dbReference>
<feature type="chain" id="PRO_5014883078" description="M23ase beta-sheet core domain-containing protein" evidence="2">
    <location>
        <begin position="27"/>
        <end position="958"/>
    </location>
</feature>
<dbReference type="CDD" id="cd12797">
    <property type="entry name" value="M23_peptidase"/>
    <property type="match status" value="1"/>
</dbReference>
<proteinExistence type="predicted"/>
<feature type="region of interest" description="Disordered" evidence="1">
    <location>
        <begin position="492"/>
        <end position="519"/>
    </location>
</feature>
<dbReference type="Gene3D" id="2.70.70.10">
    <property type="entry name" value="Glucose Permease (Domain IIA)"/>
    <property type="match status" value="1"/>
</dbReference>
<feature type="region of interest" description="Disordered" evidence="1">
    <location>
        <begin position="249"/>
        <end position="269"/>
    </location>
</feature>
<accession>A0A2M8G4J9</accession>
<evidence type="ECO:0000259" key="3">
    <source>
        <dbReference type="Pfam" id="PF01551"/>
    </source>
</evidence>
<name>A0A2M8G4J9_9BACT</name>
<sequence length="958" mass="106727">MRQLPRILLLFFFFLAWLFSALPAYADGACIAPRPDDPELKQAIKEAQKRGGAAALVNPNVLKAIYLMEAAVEYSYPEKWQCQRYPHAPSFVGLMSVSDTEYATVVPLEEQMNDIGVCEGKTCELSRCNIVDALEIVSRVLLDKIYIWDQKKDIPLGKLDDASDAYYASCRYYGTFLPDDITKNLVAYLPPEKIPADGQTSYCEFVTLYSGLYSNASQLPLRTDKPYSGMTSDVKFTFDSCGGQITPGKFDTHPLRPNPGEARPVPSPSPDNFLTTYCAMRPTPVEKNTIDLRGKPNGSGGRDAVTDLQTIGGLIQDFSKFVTPLLSITDQTKSDYSLPYEDKAQRYLADYLEGRAYYEPEPEPANPTPEQQTDLFNRLGVFRKLAPKTYQDELKRAIIKRANNQFSPDDNPYGFPPASDIIQNYTVGFWQGKAVTLKDYLDNWAPLPNDPNVTDYAAAYTLWKIKDGGKWSALWPYVPMFSREDTKGTITIIDSNPPPDPWSPSGQWEEKNTSDKETLEVSHPHLARAYEVSTTLSYLLTPQAQHEAERPQLKDEWLPKMWELSSYWLDPSYIKPDIQSDNQPPLYEAGLLLGPLCDLDPNFGTAIYSSGDNALNDQFGTNVRRIDKNVPFKFLNLTQSPPINPVACVDGQGNTSYLNYECEQCLNGQKNESKCYITKDVRSNPDYLISYTPFLNQILTSTTLSGRGIFDIFSVYDPEKEKSLDQQYGWPGLGSEGEDSPKYTYSNGRAEAGVYKAGSTQSYYYRFLGTVQCAKERTLQVLQPFITGEQYKPFASACFPELAASPPPAGELVWPCPNAYILYTSSSGEDLAVCYEDPDRPYHKGLDLQCPTGQIFPSAPGTVVDVNQNPDAHGFGIYVIIDHHNGWFTLYAHLNEATVSVGDEVNLTTQIGTQDDSGSWSDGSHLHLGYSQGSHPDQFLNGGPTADPCKAISGCVCN</sequence>
<dbReference type="InterPro" id="IPR016047">
    <property type="entry name" value="M23ase_b-sheet_dom"/>
</dbReference>
<evidence type="ECO:0000256" key="2">
    <source>
        <dbReference type="SAM" id="SignalP"/>
    </source>
</evidence>
<feature type="domain" description="M23ase beta-sheet core" evidence="3">
    <location>
        <begin position="842"/>
        <end position="932"/>
    </location>
</feature>
<evidence type="ECO:0000313" key="5">
    <source>
        <dbReference type="Proteomes" id="UP000229739"/>
    </source>
</evidence>
<dbReference type="SUPFAM" id="SSF51261">
    <property type="entry name" value="Duplicated hybrid motif"/>
    <property type="match status" value="1"/>
</dbReference>
<keyword evidence="2" id="KW-0732">Signal</keyword>
<organism evidence="4 5">
    <name type="scientific">Candidatus Beckwithbacteria bacterium CG_4_9_14_0_2_um_filter_47_11</name>
    <dbReference type="NCBI Taxonomy" id="1974494"/>
    <lineage>
        <taxon>Bacteria</taxon>
        <taxon>Candidatus Beckwithiibacteriota</taxon>
    </lineage>
</organism>
<dbReference type="AlphaFoldDB" id="A0A2M8G4J9"/>
<comment type="caution">
    <text evidence="4">The sequence shown here is derived from an EMBL/GenBank/DDBJ whole genome shotgun (WGS) entry which is preliminary data.</text>
</comment>
<protein>
    <recommendedName>
        <fullName evidence="3">M23ase beta-sheet core domain-containing protein</fullName>
    </recommendedName>
</protein>
<reference evidence="5" key="1">
    <citation type="submission" date="2017-09" db="EMBL/GenBank/DDBJ databases">
        <title>Depth-based differentiation of microbial function through sediment-hosted aquifers and enrichment of novel symbionts in the deep terrestrial subsurface.</title>
        <authorList>
            <person name="Probst A.J."/>
            <person name="Ladd B."/>
            <person name="Jarett J.K."/>
            <person name="Geller-Mcgrath D.E."/>
            <person name="Sieber C.M.K."/>
            <person name="Emerson J.B."/>
            <person name="Anantharaman K."/>
            <person name="Thomas B.C."/>
            <person name="Malmstrom R."/>
            <person name="Stieglmeier M."/>
            <person name="Klingl A."/>
            <person name="Woyke T."/>
            <person name="Ryan C.M."/>
            <person name="Banfield J.F."/>
        </authorList>
    </citation>
    <scope>NUCLEOTIDE SEQUENCE [LARGE SCALE GENOMIC DNA]</scope>
</reference>
<feature type="signal peptide" evidence="2">
    <location>
        <begin position="1"/>
        <end position="26"/>
    </location>
</feature>